<accession>A0ABT6AV56</accession>
<dbReference type="EMBL" id="JARJLM010000439">
    <property type="protein sequence ID" value="MDF3836463.1"/>
    <property type="molecule type" value="Genomic_DNA"/>
</dbReference>
<evidence type="ECO:0000313" key="3">
    <source>
        <dbReference type="Proteomes" id="UP001216674"/>
    </source>
</evidence>
<organism evidence="2 3">
    <name type="scientific">Cupriavidus basilensis</name>
    <dbReference type="NCBI Taxonomy" id="68895"/>
    <lineage>
        <taxon>Bacteria</taxon>
        <taxon>Pseudomonadati</taxon>
        <taxon>Pseudomonadota</taxon>
        <taxon>Betaproteobacteria</taxon>
        <taxon>Burkholderiales</taxon>
        <taxon>Burkholderiaceae</taxon>
        <taxon>Cupriavidus</taxon>
    </lineage>
</organism>
<sequence>MKILIPAAVAALTSFAALAHASAIPGNAATLDSKAHIAGPRDPYTDGARASKFDVYSDGANITERRDPFTDGAHS</sequence>
<dbReference type="RefSeq" id="WP_017228676.1">
    <property type="nucleotide sequence ID" value="NZ_JARJLM010000439.1"/>
</dbReference>
<reference evidence="2 3" key="1">
    <citation type="submission" date="2023-03" db="EMBL/GenBank/DDBJ databases">
        <title>Draft assemblies of triclosan tolerant bacteria isolated from returned activated sludge.</title>
        <authorList>
            <person name="Van Hamelsveld S."/>
        </authorList>
    </citation>
    <scope>NUCLEOTIDE SEQUENCE [LARGE SCALE GENOMIC DNA]</scope>
    <source>
        <strain evidence="2 3">GW210010_S58</strain>
    </source>
</reference>
<proteinExistence type="predicted"/>
<comment type="caution">
    <text evidence="2">The sequence shown here is derived from an EMBL/GenBank/DDBJ whole genome shotgun (WGS) entry which is preliminary data.</text>
</comment>
<protein>
    <submittedName>
        <fullName evidence="2">Uncharacterized protein</fullName>
    </submittedName>
</protein>
<keyword evidence="3" id="KW-1185">Reference proteome</keyword>
<feature type="chain" id="PRO_5047058241" evidence="1">
    <location>
        <begin position="20"/>
        <end position="75"/>
    </location>
</feature>
<gene>
    <name evidence="2" type="ORF">P3W85_26435</name>
</gene>
<evidence type="ECO:0000313" key="2">
    <source>
        <dbReference type="EMBL" id="MDF3836463.1"/>
    </source>
</evidence>
<feature type="signal peptide" evidence="1">
    <location>
        <begin position="1"/>
        <end position="19"/>
    </location>
</feature>
<name>A0ABT6AV56_9BURK</name>
<dbReference type="Proteomes" id="UP001216674">
    <property type="component" value="Unassembled WGS sequence"/>
</dbReference>
<keyword evidence="1" id="KW-0732">Signal</keyword>
<evidence type="ECO:0000256" key="1">
    <source>
        <dbReference type="SAM" id="SignalP"/>
    </source>
</evidence>